<evidence type="ECO:0000256" key="7">
    <source>
        <dbReference type="ARBA" id="ARBA00023136"/>
    </source>
</evidence>
<proteinExistence type="predicted"/>
<dbReference type="InterPro" id="IPR000742">
    <property type="entry name" value="EGF"/>
</dbReference>
<dbReference type="GO" id="GO:0005509">
    <property type="term" value="F:calcium ion binding"/>
    <property type="evidence" value="ECO:0007669"/>
    <property type="project" value="InterPro"/>
</dbReference>
<dbReference type="InterPro" id="IPR025287">
    <property type="entry name" value="WAK_GUB"/>
</dbReference>
<evidence type="ECO:0000256" key="4">
    <source>
        <dbReference type="ARBA" id="ARBA00022729"/>
    </source>
</evidence>
<evidence type="ECO:0000313" key="12">
    <source>
        <dbReference type="Proteomes" id="UP001345219"/>
    </source>
</evidence>
<evidence type="ECO:0000259" key="10">
    <source>
        <dbReference type="PROSITE" id="PS50026"/>
    </source>
</evidence>
<dbReference type="InterPro" id="IPR001881">
    <property type="entry name" value="EGF-like_Ca-bd_dom"/>
</dbReference>
<dbReference type="PROSITE" id="PS50026">
    <property type="entry name" value="EGF_3"/>
    <property type="match status" value="1"/>
</dbReference>
<keyword evidence="3" id="KW-0812">Transmembrane</keyword>
<comment type="subcellular location">
    <subcellularLocation>
        <location evidence="1">Membrane</location>
        <topology evidence="1">Single-pass membrane protein</topology>
    </subcellularLocation>
</comment>
<evidence type="ECO:0000256" key="3">
    <source>
        <dbReference type="ARBA" id="ARBA00022692"/>
    </source>
</evidence>
<keyword evidence="8" id="KW-1015">Disulfide bond</keyword>
<dbReference type="SMART" id="SM00181">
    <property type="entry name" value="EGF"/>
    <property type="match status" value="2"/>
</dbReference>
<dbReference type="Gene3D" id="2.10.25.10">
    <property type="entry name" value="Laminin"/>
    <property type="match status" value="2"/>
</dbReference>
<organism evidence="11 12">
    <name type="scientific">Trapa incisa</name>
    <dbReference type="NCBI Taxonomy" id="236973"/>
    <lineage>
        <taxon>Eukaryota</taxon>
        <taxon>Viridiplantae</taxon>
        <taxon>Streptophyta</taxon>
        <taxon>Embryophyta</taxon>
        <taxon>Tracheophyta</taxon>
        <taxon>Spermatophyta</taxon>
        <taxon>Magnoliopsida</taxon>
        <taxon>eudicotyledons</taxon>
        <taxon>Gunneridae</taxon>
        <taxon>Pentapetalae</taxon>
        <taxon>rosids</taxon>
        <taxon>malvids</taxon>
        <taxon>Myrtales</taxon>
        <taxon>Lythraceae</taxon>
        <taxon>Trapa</taxon>
    </lineage>
</organism>
<dbReference type="Pfam" id="PF00008">
    <property type="entry name" value="EGF"/>
    <property type="match status" value="1"/>
</dbReference>
<keyword evidence="7" id="KW-0472">Membrane</keyword>
<evidence type="ECO:0000256" key="2">
    <source>
        <dbReference type="ARBA" id="ARBA00022536"/>
    </source>
</evidence>
<comment type="caution">
    <text evidence="9">Lacks conserved residue(s) required for the propagation of feature annotation.</text>
</comment>
<accession>A0AAN7Q0L9</accession>
<keyword evidence="4" id="KW-0732">Signal</keyword>
<dbReference type="GO" id="GO:0030247">
    <property type="term" value="F:polysaccharide binding"/>
    <property type="evidence" value="ECO:0007669"/>
    <property type="project" value="InterPro"/>
</dbReference>
<dbReference type="InterPro" id="IPR000152">
    <property type="entry name" value="EGF-type_Asp/Asn_hydroxyl_site"/>
</dbReference>
<dbReference type="InterPro" id="IPR049883">
    <property type="entry name" value="NOTCH1_EGF-like"/>
</dbReference>
<comment type="caution">
    <text evidence="11">The sequence shown here is derived from an EMBL/GenBank/DDBJ whole genome shotgun (WGS) entry which is preliminary data.</text>
</comment>
<evidence type="ECO:0000313" key="11">
    <source>
        <dbReference type="EMBL" id="KAK4757351.1"/>
    </source>
</evidence>
<evidence type="ECO:0000256" key="5">
    <source>
        <dbReference type="ARBA" id="ARBA00022737"/>
    </source>
</evidence>
<dbReference type="PROSITE" id="PS01187">
    <property type="entry name" value="EGF_CA"/>
    <property type="match status" value="1"/>
</dbReference>
<dbReference type="Pfam" id="PF07645">
    <property type="entry name" value="EGF_CA"/>
    <property type="match status" value="1"/>
</dbReference>
<dbReference type="PROSITE" id="PS00010">
    <property type="entry name" value="ASX_HYDROXYL"/>
    <property type="match status" value="2"/>
</dbReference>
<dbReference type="SUPFAM" id="SSF57196">
    <property type="entry name" value="EGF/Laminin"/>
    <property type="match status" value="2"/>
</dbReference>
<dbReference type="InterPro" id="IPR018097">
    <property type="entry name" value="EGF_Ca-bd_CS"/>
</dbReference>
<keyword evidence="5" id="KW-0677">Repeat</keyword>
<keyword evidence="6" id="KW-1133">Transmembrane helix</keyword>
<dbReference type="CDD" id="cd00054">
    <property type="entry name" value="EGF_CA"/>
    <property type="match status" value="1"/>
</dbReference>
<dbReference type="EMBL" id="JAXIOK010000012">
    <property type="protein sequence ID" value="KAK4757351.1"/>
    <property type="molecule type" value="Genomic_DNA"/>
</dbReference>
<name>A0AAN7Q0L9_9MYRT</name>
<evidence type="ECO:0000256" key="1">
    <source>
        <dbReference type="ARBA" id="ARBA00004167"/>
    </source>
</evidence>
<dbReference type="FunFam" id="2.10.25.10:FF:000038">
    <property type="entry name" value="Fibrillin 2"/>
    <property type="match status" value="1"/>
</dbReference>
<protein>
    <recommendedName>
        <fullName evidence="10">EGF-like domain-containing protein</fullName>
    </recommendedName>
</protein>
<dbReference type="SMART" id="SM00179">
    <property type="entry name" value="EGF_CA"/>
    <property type="match status" value="2"/>
</dbReference>
<feature type="domain" description="EGF-like" evidence="10">
    <location>
        <begin position="309"/>
        <end position="343"/>
    </location>
</feature>
<dbReference type="GO" id="GO:0016020">
    <property type="term" value="C:membrane"/>
    <property type="evidence" value="ECO:0007669"/>
    <property type="project" value="UniProtKB-SubCell"/>
</dbReference>
<sequence>MPGSKCLPIYIDSSITGYKQASLPNPCVMEAAAAPLLLGILLLSLSPSPLTARCPNTCGNLTIPYPFGIGSGCYLAEDSNMFPVDCDYEANPPVAYWRNRSTRLHITDFSVADHEFKLRGGVAYDCNDASGSAELRLIGRRLSRFPISRTKNMFTAIGCDTVARFVGTVNNTFDKTCTARCDNTMANTTWSGFGYCQMSVPWDCTEYNISITNNNSDLNSCSYGFVAEKGYFNFSAEYLLKSMTGRTTTPVIVEWSIPGKECDEAQQDNAPFACRGNTTCTDVMSGYQCQCKEGYRGNPYLSGENGCQDIDECITSNPCIVTRMCTNLPGSFNCSCPKGYLGDGLRNGTGCIPQLQSKSRAYIVLSKYLRL</sequence>
<evidence type="ECO:0000256" key="8">
    <source>
        <dbReference type="ARBA" id="ARBA00023157"/>
    </source>
</evidence>
<dbReference type="AlphaFoldDB" id="A0AAN7Q0L9"/>
<dbReference type="Proteomes" id="UP001345219">
    <property type="component" value="Chromosome 15"/>
</dbReference>
<keyword evidence="12" id="KW-1185">Reference proteome</keyword>
<evidence type="ECO:0000256" key="6">
    <source>
        <dbReference type="ARBA" id="ARBA00022989"/>
    </source>
</evidence>
<gene>
    <name evidence="11" type="ORF">SAY87_018652</name>
</gene>
<evidence type="ECO:0000256" key="9">
    <source>
        <dbReference type="PROSITE-ProRule" id="PRU00076"/>
    </source>
</evidence>
<keyword evidence="2 9" id="KW-0245">EGF-like domain</keyword>
<reference evidence="11 12" key="1">
    <citation type="journal article" date="2023" name="Hortic Res">
        <title>Pangenome of water caltrop reveals structural variations and asymmetric subgenome divergence after allopolyploidization.</title>
        <authorList>
            <person name="Zhang X."/>
            <person name="Chen Y."/>
            <person name="Wang L."/>
            <person name="Yuan Y."/>
            <person name="Fang M."/>
            <person name="Shi L."/>
            <person name="Lu R."/>
            <person name="Comes H.P."/>
            <person name="Ma Y."/>
            <person name="Chen Y."/>
            <person name="Huang G."/>
            <person name="Zhou Y."/>
            <person name="Zheng Z."/>
            <person name="Qiu Y."/>
        </authorList>
    </citation>
    <scope>NUCLEOTIDE SEQUENCE [LARGE SCALE GENOMIC DNA]</scope>
    <source>
        <tissue evidence="11">Roots</tissue>
    </source>
</reference>
<dbReference type="Pfam" id="PF13947">
    <property type="entry name" value="GUB_WAK_bind"/>
    <property type="match status" value="1"/>
</dbReference>
<dbReference type="PANTHER" id="PTHR33491">
    <property type="entry name" value="OSJNBA0016N04.9 PROTEIN"/>
    <property type="match status" value="1"/>
</dbReference>